<dbReference type="Proteomes" id="UP000255110">
    <property type="component" value="Unassembled WGS sequence"/>
</dbReference>
<protein>
    <recommendedName>
        <fullName evidence="6">Ankyrin repeat-containing protein</fullName>
    </recommendedName>
</protein>
<dbReference type="Gene3D" id="1.25.40.20">
    <property type="entry name" value="Ankyrin repeat-containing domain"/>
    <property type="match status" value="1"/>
</dbReference>
<evidence type="ECO:0000256" key="1">
    <source>
        <dbReference type="SAM" id="Phobius"/>
    </source>
</evidence>
<accession>A0A378L6M6</accession>
<dbReference type="RefSeq" id="WP_058477821.1">
    <property type="nucleotide sequence ID" value="NZ_CAAAIO010000022.1"/>
</dbReference>
<keyword evidence="1" id="KW-0472">Membrane</keyword>
<keyword evidence="1" id="KW-1133">Transmembrane helix</keyword>
<evidence type="ECO:0000313" key="2">
    <source>
        <dbReference type="EMBL" id="KTD77024.1"/>
    </source>
</evidence>
<evidence type="ECO:0000313" key="5">
    <source>
        <dbReference type="Proteomes" id="UP000255110"/>
    </source>
</evidence>
<dbReference type="EMBL" id="LNYZ01000015">
    <property type="protein sequence ID" value="KTD77024.1"/>
    <property type="molecule type" value="Genomic_DNA"/>
</dbReference>
<sequence>MAQESHIREPESGWDLRLTSHYAQLNYYFNSSNLAFQKIIITTKGNNKFKIDFQKPKEPLGFEKCLEKFGFQYDEFDKKFMDYKILNIELQQLREALNLLHKQNYISEQILRDIELAISPDNPDLMKLKKAKEEDSTRPTMIFENERSRQNSLNENLYVFCANENMRLYTMKDITSAGIFVIRNLLKNNANPNSYMNSQTPLMGLIINQPCNDDTKQIASLLLEYNAQLNAHDMNYRTAIFLSPSLGVYFLLLTGVFLFVLHSAFRCL</sequence>
<keyword evidence="4" id="KW-1185">Reference proteome</keyword>
<feature type="transmembrane region" description="Helical" evidence="1">
    <location>
        <begin position="246"/>
        <end position="265"/>
    </location>
</feature>
<name>A0A378L6M6_9GAMM</name>
<proteinExistence type="predicted"/>
<gene>
    <name evidence="2" type="ORF">Lstg_2267</name>
    <name evidence="3" type="ORF">NCTC11991_01039</name>
</gene>
<dbReference type="InterPro" id="IPR036770">
    <property type="entry name" value="Ankyrin_rpt-contain_sf"/>
</dbReference>
<dbReference type="SUPFAM" id="SSF48403">
    <property type="entry name" value="Ankyrin repeat"/>
    <property type="match status" value="1"/>
</dbReference>
<reference evidence="3 5" key="2">
    <citation type="submission" date="2018-06" db="EMBL/GenBank/DDBJ databases">
        <authorList>
            <consortium name="Pathogen Informatics"/>
            <person name="Doyle S."/>
        </authorList>
    </citation>
    <scope>NUCLEOTIDE SEQUENCE [LARGE SCALE GENOMIC DNA]</scope>
    <source>
        <strain evidence="3 5">NCTC11991</strain>
    </source>
</reference>
<dbReference type="Proteomes" id="UP000054820">
    <property type="component" value="Unassembled WGS sequence"/>
</dbReference>
<keyword evidence="1" id="KW-0812">Transmembrane</keyword>
<evidence type="ECO:0000313" key="3">
    <source>
        <dbReference type="EMBL" id="STY22453.1"/>
    </source>
</evidence>
<evidence type="ECO:0008006" key="6">
    <source>
        <dbReference type="Google" id="ProtNLM"/>
    </source>
</evidence>
<dbReference type="AlphaFoldDB" id="A0A378L6M6"/>
<evidence type="ECO:0000313" key="4">
    <source>
        <dbReference type="Proteomes" id="UP000054820"/>
    </source>
</evidence>
<reference evidence="2 4" key="1">
    <citation type="submission" date="2015-11" db="EMBL/GenBank/DDBJ databases">
        <title>Genomic analysis of 38 Legionella species identifies large and diverse effector repertoires.</title>
        <authorList>
            <person name="Burstein D."/>
            <person name="Amaro F."/>
            <person name="Zusman T."/>
            <person name="Lifshitz Z."/>
            <person name="Cohen O."/>
            <person name="Gilbert J.A."/>
            <person name="Pupko T."/>
            <person name="Shuman H.A."/>
            <person name="Segal G."/>
        </authorList>
    </citation>
    <scope>NUCLEOTIDE SEQUENCE [LARGE SCALE GENOMIC DNA]</scope>
    <source>
        <strain evidence="2 4">SC-18-C9</strain>
    </source>
</reference>
<dbReference type="EMBL" id="UGOY01000001">
    <property type="protein sequence ID" value="STY22453.1"/>
    <property type="molecule type" value="Genomic_DNA"/>
</dbReference>
<organism evidence="3 5">
    <name type="scientific">Legionella steigerwaltii</name>
    <dbReference type="NCBI Taxonomy" id="460"/>
    <lineage>
        <taxon>Bacteria</taxon>
        <taxon>Pseudomonadati</taxon>
        <taxon>Pseudomonadota</taxon>
        <taxon>Gammaproteobacteria</taxon>
        <taxon>Legionellales</taxon>
        <taxon>Legionellaceae</taxon>
        <taxon>Legionella</taxon>
    </lineage>
</organism>